<evidence type="ECO:0000256" key="1">
    <source>
        <dbReference type="SAM" id="MobiDB-lite"/>
    </source>
</evidence>
<dbReference type="Pfam" id="PF17765">
    <property type="entry name" value="MLTR_LBD"/>
    <property type="match status" value="1"/>
</dbReference>
<dbReference type="Gene3D" id="3.30.450.180">
    <property type="match status" value="1"/>
</dbReference>
<feature type="domain" description="HTH cro/C1-type" evidence="2">
    <location>
        <begin position="100"/>
        <end position="147"/>
    </location>
</feature>
<dbReference type="PROSITE" id="PS50943">
    <property type="entry name" value="HTH_CROC1"/>
    <property type="match status" value="1"/>
</dbReference>
<reference evidence="3 4" key="1">
    <citation type="submission" date="2019-09" db="EMBL/GenBank/DDBJ databases">
        <authorList>
            <person name="Wang X."/>
        </authorList>
    </citation>
    <scope>NUCLEOTIDE SEQUENCE [LARGE SCALE GENOMIC DNA]</scope>
    <source>
        <strain evidence="3 4">CICC 11023</strain>
    </source>
</reference>
<dbReference type="PANTHER" id="PTHR35010">
    <property type="entry name" value="BLL4672 PROTEIN-RELATED"/>
    <property type="match status" value="1"/>
</dbReference>
<dbReference type="SMART" id="SM00530">
    <property type="entry name" value="HTH_XRE"/>
    <property type="match status" value="1"/>
</dbReference>
<gene>
    <name evidence="3" type="ORF">F3087_39095</name>
</gene>
<sequence>MPVERDTRSQPADSGPDDRDLYLTHGAPSPDLARAQYFWRRFQTRPAPGALARVYVTQAVSGAAYHGQVAANRLGEFLRARREAAPSQNGSAHQRRRTPGLRREEVAARAAVSTDYYTRLEQGRERHPSPQVLDALAVALELSSAEAGYLRGLVAPRGTPRTLADTEPNEFLRLVARSWELGPAYVVNHRGDILVSNRHAEQILEYFEISDNMLHMLFLDPLARRMWGDWEAFARFLVGGIRRNIGPDLDSYPDTAAMIAEMSERSEEFSRLWNSHEIDVREHKQKLFRHSDFGDIRLDFELLTAIDSPGQLLVLHRTSPEGLDAEEI</sequence>
<dbReference type="EMBL" id="VXLC01000029">
    <property type="protein sequence ID" value="KAA8882065.1"/>
    <property type="molecule type" value="Genomic_DNA"/>
</dbReference>
<comment type="caution">
    <text evidence="3">The sequence shown here is derived from an EMBL/GenBank/DDBJ whole genome shotgun (WGS) entry which is preliminary data.</text>
</comment>
<organism evidence="3 4">
    <name type="scientific">Nocardia colli</name>
    <dbReference type="NCBI Taxonomy" id="2545717"/>
    <lineage>
        <taxon>Bacteria</taxon>
        <taxon>Bacillati</taxon>
        <taxon>Actinomycetota</taxon>
        <taxon>Actinomycetes</taxon>
        <taxon>Mycobacteriales</taxon>
        <taxon>Nocardiaceae</taxon>
        <taxon>Nocardia</taxon>
    </lineage>
</organism>
<proteinExistence type="predicted"/>
<feature type="region of interest" description="Disordered" evidence="1">
    <location>
        <begin position="1"/>
        <end position="27"/>
    </location>
</feature>
<dbReference type="OrthoDB" id="3608749at2"/>
<dbReference type="AlphaFoldDB" id="A0A5N0E1G7"/>
<dbReference type="PANTHER" id="PTHR35010:SF2">
    <property type="entry name" value="BLL4672 PROTEIN"/>
    <property type="match status" value="1"/>
</dbReference>
<dbReference type="InterPro" id="IPR010982">
    <property type="entry name" value="Lambda_DNA-bd_dom_sf"/>
</dbReference>
<protein>
    <submittedName>
        <fullName evidence="3">Helix-turn-helix domain-containing protein</fullName>
    </submittedName>
</protein>
<dbReference type="Gene3D" id="1.10.260.40">
    <property type="entry name" value="lambda repressor-like DNA-binding domains"/>
    <property type="match status" value="1"/>
</dbReference>
<dbReference type="InterPro" id="IPR001387">
    <property type="entry name" value="Cro/C1-type_HTH"/>
</dbReference>
<evidence type="ECO:0000259" key="2">
    <source>
        <dbReference type="PROSITE" id="PS50943"/>
    </source>
</evidence>
<dbReference type="Proteomes" id="UP000323876">
    <property type="component" value="Unassembled WGS sequence"/>
</dbReference>
<dbReference type="InterPro" id="IPR041413">
    <property type="entry name" value="MLTR_LBD"/>
</dbReference>
<dbReference type="CDD" id="cd00093">
    <property type="entry name" value="HTH_XRE"/>
    <property type="match status" value="1"/>
</dbReference>
<dbReference type="Pfam" id="PF13560">
    <property type="entry name" value="HTH_31"/>
    <property type="match status" value="1"/>
</dbReference>
<evidence type="ECO:0000313" key="3">
    <source>
        <dbReference type="EMBL" id="KAA8882065.1"/>
    </source>
</evidence>
<name>A0A5N0E1G7_9NOCA</name>
<evidence type="ECO:0000313" key="4">
    <source>
        <dbReference type="Proteomes" id="UP000323876"/>
    </source>
</evidence>
<dbReference type="GO" id="GO:0003677">
    <property type="term" value="F:DNA binding"/>
    <property type="evidence" value="ECO:0007669"/>
    <property type="project" value="InterPro"/>
</dbReference>
<accession>A0A5N0E1G7</accession>
<dbReference type="SUPFAM" id="SSF47413">
    <property type="entry name" value="lambda repressor-like DNA-binding domains"/>
    <property type="match status" value="1"/>
</dbReference>
<keyword evidence="4" id="KW-1185">Reference proteome</keyword>
<feature type="region of interest" description="Disordered" evidence="1">
    <location>
        <begin position="82"/>
        <end position="105"/>
    </location>
</feature>